<dbReference type="InterPro" id="IPR007526">
    <property type="entry name" value="SWIRM"/>
</dbReference>
<evidence type="ECO:0000313" key="5">
    <source>
        <dbReference type="EMBL" id="KNE69130.1"/>
    </source>
</evidence>
<feature type="region of interest" description="Disordered" evidence="3">
    <location>
        <begin position="2170"/>
        <end position="2196"/>
    </location>
</feature>
<dbReference type="SUPFAM" id="SSF46689">
    <property type="entry name" value="Homeodomain-like"/>
    <property type="match status" value="1"/>
</dbReference>
<organism evidence="5 6">
    <name type="scientific">Allomyces macrogynus (strain ATCC 38327)</name>
    <name type="common">Allomyces javanicus var. macrogynus</name>
    <dbReference type="NCBI Taxonomy" id="578462"/>
    <lineage>
        <taxon>Eukaryota</taxon>
        <taxon>Fungi</taxon>
        <taxon>Fungi incertae sedis</taxon>
        <taxon>Blastocladiomycota</taxon>
        <taxon>Blastocladiomycetes</taxon>
        <taxon>Blastocladiales</taxon>
        <taxon>Blastocladiaceae</taxon>
        <taxon>Allomyces</taxon>
    </lineage>
</organism>
<gene>
    <name evidence="5" type="ORF">AMAG_13986</name>
</gene>
<dbReference type="InterPro" id="IPR050281">
    <property type="entry name" value="Flavin_monoamine_oxidase"/>
</dbReference>
<dbReference type="GO" id="GO:0050660">
    <property type="term" value="F:flavin adenine dinucleotide binding"/>
    <property type="evidence" value="ECO:0007669"/>
    <property type="project" value="TreeGrafter"/>
</dbReference>
<evidence type="ECO:0000256" key="1">
    <source>
        <dbReference type="ARBA" id="ARBA00005995"/>
    </source>
</evidence>
<dbReference type="InterPro" id="IPR036388">
    <property type="entry name" value="WH-like_DNA-bd_sf"/>
</dbReference>
<dbReference type="PANTHER" id="PTHR10742:SF386">
    <property type="entry name" value="LYSINE-SPECIFIC HISTONE DEMETHYLASE 1A"/>
    <property type="match status" value="1"/>
</dbReference>
<dbReference type="InterPro" id="IPR036910">
    <property type="entry name" value="HMG_box_dom_sf"/>
</dbReference>
<proteinExistence type="inferred from homology"/>
<feature type="compositionally biased region" description="Low complexity" evidence="3">
    <location>
        <begin position="2175"/>
        <end position="2188"/>
    </location>
</feature>
<keyword evidence="6" id="KW-1185">Reference proteome</keyword>
<dbReference type="GO" id="GO:0003682">
    <property type="term" value="F:chromatin binding"/>
    <property type="evidence" value="ECO:0007669"/>
    <property type="project" value="TreeGrafter"/>
</dbReference>
<dbReference type="PROSITE" id="PS50934">
    <property type="entry name" value="SWIRM"/>
    <property type="match status" value="1"/>
</dbReference>
<dbReference type="STRING" id="578462.A0A0L0T383"/>
<evidence type="ECO:0000256" key="2">
    <source>
        <dbReference type="ARBA" id="ARBA00023002"/>
    </source>
</evidence>
<feature type="compositionally biased region" description="Polar residues" evidence="3">
    <location>
        <begin position="1015"/>
        <end position="1026"/>
    </location>
</feature>
<evidence type="ECO:0000256" key="3">
    <source>
        <dbReference type="SAM" id="MobiDB-lite"/>
    </source>
</evidence>
<keyword evidence="2" id="KW-0560">Oxidoreductase</keyword>
<feature type="compositionally biased region" description="Polar residues" evidence="3">
    <location>
        <begin position="2301"/>
        <end position="2310"/>
    </location>
</feature>
<dbReference type="eggNOG" id="KOG0029">
    <property type="taxonomic scope" value="Eukaryota"/>
</dbReference>
<feature type="compositionally biased region" description="Pro residues" evidence="3">
    <location>
        <begin position="1707"/>
        <end position="1719"/>
    </location>
</feature>
<name>A0A0L0T383_ALLM3</name>
<dbReference type="InterPro" id="IPR013087">
    <property type="entry name" value="Znf_C2H2_type"/>
</dbReference>
<reference evidence="6" key="2">
    <citation type="submission" date="2009-11" db="EMBL/GenBank/DDBJ databases">
        <title>The Genome Sequence of Allomyces macrogynus strain ATCC 38327.</title>
        <authorList>
            <consortium name="The Broad Institute Genome Sequencing Platform"/>
            <person name="Russ C."/>
            <person name="Cuomo C."/>
            <person name="Shea T."/>
            <person name="Young S.K."/>
            <person name="Zeng Q."/>
            <person name="Koehrsen M."/>
            <person name="Haas B."/>
            <person name="Borodovsky M."/>
            <person name="Guigo R."/>
            <person name="Alvarado L."/>
            <person name="Berlin A."/>
            <person name="Borenstein D."/>
            <person name="Chen Z."/>
            <person name="Engels R."/>
            <person name="Freedman E."/>
            <person name="Gellesch M."/>
            <person name="Goldberg J."/>
            <person name="Griggs A."/>
            <person name="Gujja S."/>
            <person name="Heiman D."/>
            <person name="Hepburn T."/>
            <person name="Howarth C."/>
            <person name="Jen D."/>
            <person name="Larson L."/>
            <person name="Lewis B."/>
            <person name="Mehta T."/>
            <person name="Park D."/>
            <person name="Pearson M."/>
            <person name="Roberts A."/>
            <person name="Saif S."/>
            <person name="Shenoy N."/>
            <person name="Sisk P."/>
            <person name="Stolte C."/>
            <person name="Sykes S."/>
            <person name="Walk T."/>
            <person name="White J."/>
            <person name="Yandava C."/>
            <person name="Burger G."/>
            <person name="Gray M.W."/>
            <person name="Holland P.W.H."/>
            <person name="King N."/>
            <person name="Lang F.B.F."/>
            <person name="Roger A.J."/>
            <person name="Ruiz-Trillo I."/>
            <person name="Lander E."/>
            <person name="Nusbaum C."/>
        </authorList>
    </citation>
    <scope>NUCLEOTIDE SEQUENCE [LARGE SCALE GENOMIC DNA]</scope>
    <source>
        <strain evidence="6">ATCC 38327</strain>
    </source>
</reference>
<feature type="region of interest" description="Disordered" evidence="3">
    <location>
        <begin position="1680"/>
        <end position="1723"/>
    </location>
</feature>
<feature type="region of interest" description="Disordered" evidence="3">
    <location>
        <begin position="451"/>
        <end position="529"/>
    </location>
</feature>
<dbReference type="GO" id="GO:0006338">
    <property type="term" value="P:chromatin remodeling"/>
    <property type="evidence" value="ECO:0007669"/>
    <property type="project" value="TreeGrafter"/>
</dbReference>
<feature type="compositionally biased region" description="Low complexity" evidence="3">
    <location>
        <begin position="2040"/>
        <end position="2084"/>
    </location>
</feature>
<feature type="compositionally biased region" description="Polar residues" evidence="3">
    <location>
        <begin position="908"/>
        <end position="929"/>
    </location>
</feature>
<protein>
    <recommendedName>
        <fullName evidence="4">SWIRM domain-containing protein</fullName>
    </recommendedName>
</protein>
<dbReference type="InterPro" id="IPR036188">
    <property type="entry name" value="FAD/NAD-bd_sf"/>
</dbReference>
<feature type="compositionally biased region" description="Low complexity" evidence="3">
    <location>
        <begin position="930"/>
        <end position="942"/>
    </location>
</feature>
<dbReference type="Pfam" id="PF01593">
    <property type="entry name" value="Amino_oxidase"/>
    <property type="match status" value="1"/>
</dbReference>
<sequence>MADHNGSIAPRPPATPVLTGNVVAAAATATAGTTAASRVITPSAGSVQALLALCNPPATSPFTALVPLTENPGSIHRVPSAAHVVLNDLFGPPPASSASTLPSTTTERDLATASGTSATRIAGTGAAGALNFPMGTSPANSAIPLLMAAPGPSTSTPHALSSSLIAYNNNTGPSASTSAAPTSSTRTGPSSPRTAPLSPTFMHNDALTQAAIAARLPVGNMTNAEYRVFGRHFGTPDALSTYLDVRNRILQAFYQSPTRTVSLNDALRAARTQRTDLATAVYQFLVRHGAINFGLVRPLPPTPVTAQSSTASARQRTFVVIGAGMAGLACARQLQHVFSASSAPLPKVIVLEARNRVGGRMYTHPLYTKTRSESRGTAHSTGVDLGAKIVTGWEGGNPIKTIVKHQLNLMAHDVTRATRLYDANGVPVPDERDVLCEAVFNEILEETVRMRASAEDSTGSMNDVERGEAGDEDDDADAETEDEFVPTTHLSKTMLTQSSYQRRSTRRAARAAGGQGRGTAASSPPRSLGEALERALAQHPRYQNLTDADLRLIHWHIANLEFANATTIDQLSLEHWDQDDEHEFFGPHSMVVGGYGQVPYALAYGAPSSSSSSSSSLCGGDESLVKDKLGIRLNAPVAAVEWKRTPRDNLRNGSAIGPNVIVRCRDGTEIDADAAIIAVPLGVLKAQAIKFQPELPKEKTEAIARLGFGVLNKVVLVFQEPFWDLAADSFGFLNPMDPATQSYVPTRGQSYLFWNMTPVVKLPVLVGMIAGDAAVRLEAEPDQVIVQDAIKILERVHGAPIPAPLETIVTRWSYDEFSRGSYSYVARTASGDDYDRLAAPVGNTLFFGGEHTCREYPATVHGAYLSGVHAAAQLGNVFLGNVKFVEDPECKKQAEQAAAAARATPSASNSKPSATVTDTPSTSAVPTVVSTAAPSPNASTSITSMVPSATRAVVSASSAVPSAPNAAPFIPYVTPSVPSAAPTALRAVSTASTAAPFSASVGPSIQSAMLPATSVPPSTTGAPPSETSAAHFATGAAPSAASAASFAAAVPHAPNAVPAQPLSFPVSEPATTSSPAIPAGPGTRFIGGISEATFHALDFLRSATPVEPDRAASSMSIDLDVDIHEAGRQPNGRKKKRSKRVERAISAKIWALKPVPADKWGAQDPAPSIPCTVASCKHVSATPSDFHQHLISHLPVDQRGHYVVPDAQGAYPGLPMELMPAQPPDWNRSPFLEYKVMYWAPYKASHLHLGWEHYQLQSGIATQWAELPTHIKEAFTAVVDHIRNEVNQLANDFVIQCKALGVPDYATTRTAEIHADWSAVTELLNPDGTPRSCEQVDEPAASALVPVAPPVILDSDPVETHVPPGPPQARAAPGPGATHGAPGPASVHGSFGLGKTHAELDMVGAHAATGPAETHATPNPAETRTASGLVETDAVNDLDEASGDLSGATETAGPPGPDLVDGDSPRLPTGRKKSRNSSSAGAATPKRSKFSVDAIPPELWALKPPTADEWHAAGRPGIPCTVASCTYVAPTPPEFHQHLVSHLPADRQQQYLTPDDQGVYCGLPTDLMPAPPRPVLRNTFVRYMTHHWPGLAAKYPYMPNIEIRSRLAQQWAELDEGIKTRYAAICDDIRKRFKRVTALFSLQCEALGVPHFMTPRQIEVPTDWSSVDKMTTPDGALRTAVDEGEETTTEPQTDASPAGALHADAPPANPSPSNPPPPAAELAAEDVGTPMDVDAIGDESARDAAQSILKRQWSFGVPESKRRKKEVDVPSTVIRALRPLTAEEWQQSGRPRIPCSVVQCEHLSTTPLYFFQHLVSHLPADEQERYTMANPDGTYPCLPLDVMPAPPRTRHHGTTSLYKALHWGGVKAKQPNASRTQLGELLTQQWNKLDPRLKAEYTAVDAQIRTQRSRLNAVFMLQCEALGIPDFTTSRQVDVPADWSAIAGRMNPDGTPRAGNQGETAAAVVPPLPPPPTMPIPIVAQPTPVKRRLKKSVPVVPLPKPPSSAATVPAPPQPVVPPPAKPKVQKGARSSGPTTPSDGAVSVARAAAPAARSAVLSSRPTNPALSTSSPASSSAPAASLSSGSFMTTPIVASSTSSTPPMVPSRATATKSPELPSMYPSTWSPSVAAAMAVINGPSAPYIRPQVIPSPSYRMLVSNRVAQALSPALPAMHAAAGSGPHPMQPSSSGPGPAPPTTALPGVALPFSMTPASLPTSFAAYQAQQIGDQIAPSENQSALQSYFNLMAKDSEFKEFREQQAQARAQREAGIVRAQHDMRVQQAIGSAALVDGPRVMPDVPPPSSPESRNGTSSEPAAAAPPNAPARDAGQPEEWLD</sequence>
<dbReference type="Gene3D" id="3.50.50.60">
    <property type="entry name" value="FAD/NAD(P)-binding domain"/>
    <property type="match status" value="2"/>
</dbReference>
<evidence type="ECO:0000259" key="4">
    <source>
        <dbReference type="PROSITE" id="PS50934"/>
    </source>
</evidence>
<feature type="region of interest" description="Disordered" evidence="3">
    <location>
        <begin position="172"/>
        <end position="199"/>
    </location>
</feature>
<dbReference type="Pfam" id="PF04433">
    <property type="entry name" value="SWIRM"/>
    <property type="match status" value="1"/>
</dbReference>
<feature type="region of interest" description="Disordered" evidence="3">
    <location>
        <begin position="1439"/>
        <end position="1490"/>
    </location>
</feature>
<feature type="region of interest" description="Disordered" evidence="3">
    <location>
        <begin position="1011"/>
        <end position="1033"/>
    </location>
</feature>
<feature type="domain" description="SWIRM" evidence="4">
    <location>
        <begin position="207"/>
        <end position="302"/>
    </location>
</feature>
<feature type="compositionally biased region" description="Pro residues" evidence="3">
    <location>
        <begin position="2009"/>
        <end position="2021"/>
    </location>
</feature>
<feature type="region of interest" description="Disordered" evidence="3">
    <location>
        <begin position="901"/>
        <end position="942"/>
    </location>
</feature>
<dbReference type="Gene3D" id="1.10.10.10">
    <property type="entry name" value="Winged helix-like DNA-binding domain superfamily/Winged helix DNA-binding domain"/>
    <property type="match status" value="1"/>
</dbReference>
<dbReference type="GO" id="GO:0016491">
    <property type="term" value="F:oxidoreductase activity"/>
    <property type="evidence" value="ECO:0007669"/>
    <property type="project" value="UniProtKB-KW"/>
</dbReference>
<dbReference type="Gene3D" id="1.10.30.10">
    <property type="entry name" value="High mobility group box domain"/>
    <property type="match status" value="1"/>
</dbReference>
<dbReference type="VEuPathDB" id="FungiDB:AMAG_13986"/>
<feature type="compositionally biased region" description="Low complexity" evidence="3">
    <location>
        <begin position="172"/>
        <end position="196"/>
    </location>
</feature>
<dbReference type="Gene3D" id="3.90.660.10">
    <property type="match status" value="1"/>
</dbReference>
<dbReference type="SUPFAM" id="SSF47095">
    <property type="entry name" value="HMG-box"/>
    <property type="match status" value="1"/>
</dbReference>
<dbReference type="InterPro" id="IPR009071">
    <property type="entry name" value="HMG_box_dom"/>
</dbReference>
<dbReference type="InterPro" id="IPR002937">
    <property type="entry name" value="Amino_oxidase"/>
</dbReference>
<feature type="region of interest" description="Disordered" evidence="3">
    <location>
        <begin position="96"/>
        <end position="117"/>
    </location>
</feature>
<dbReference type="EMBL" id="GG745359">
    <property type="protein sequence ID" value="KNE69130.1"/>
    <property type="molecule type" value="Genomic_DNA"/>
</dbReference>
<dbReference type="EMBL" id="GG745359">
    <property type="protein sequence ID" value="KNE69129.1"/>
    <property type="molecule type" value="Genomic_DNA"/>
</dbReference>
<accession>A0A0L0T383</accession>
<feature type="compositionally biased region" description="Acidic residues" evidence="3">
    <location>
        <begin position="470"/>
        <end position="484"/>
    </location>
</feature>
<feature type="region of interest" description="Disordered" evidence="3">
    <location>
        <begin position="2279"/>
        <end position="2332"/>
    </location>
</feature>
<dbReference type="OrthoDB" id="5046242at2759"/>
<dbReference type="PANTHER" id="PTHR10742">
    <property type="entry name" value="FLAVIN MONOAMINE OXIDASE"/>
    <property type="match status" value="1"/>
</dbReference>
<feature type="region of interest" description="Disordered" evidence="3">
    <location>
        <begin position="1994"/>
        <end position="2112"/>
    </location>
</feature>
<feature type="compositionally biased region" description="Low complexity" evidence="3">
    <location>
        <begin position="1368"/>
        <end position="1385"/>
    </location>
</feature>
<dbReference type="SUPFAM" id="SSF54373">
    <property type="entry name" value="FAD-linked reductases, C-terminal domain"/>
    <property type="match status" value="1"/>
</dbReference>
<comment type="similarity">
    <text evidence="1">Belongs to the flavin monoamine oxidase family.</text>
</comment>
<dbReference type="GO" id="GO:0010468">
    <property type="term" value="P:regulation of gene expression"/>
    <property type="evidence" value="ECO:0007669"/>
    <property type="project" value="UniProtKB-ARBA"/>
</dbReference>
<evidence type="ECO:0000313" key="6">
    <source>
        <dbReference type="Proteomes" id="UP000054350"/>
    </source>
</evidence>
<dbReference type="Proteomes" id="UP000054350">
    <property type="component" value="Unassembled WGS sequence"/>
</dbReference>
<feature type="region of interest" description="Disordered" evidence="3">
    <location>
        <begin position="1949"/>
        <end position="1968"/>
    </location>
</feature>
<dbReference type="InterPro" id="IPR009057">
    <property type="entry name" value="Homeodomain-like_sf"/>
</dbReference>
<dbReference type="SMART" id="SM00355">
    <property type="entry name" value="ZnF_C2H2"/>
    <property type="match status" value="3"/>
</dbReference>
<dbReference type="Pfam" id="PF00505">
    <property type="entry name" value="HMG_box"/>
    <property type="match status" value="1"/>
</dbReference>
<feature type="region of interest" description="Disordered" evidence="3">
    <location>
        <begin position="1353"/>
        <end position="1392"/>
    </location>
</feature>
<dbReference type="SUPFAM" id="SSF51905">
    <property type="entry name" value="FAD/NAD(P)-binding domain"/>
    <property type="match status" value="1"/>
</dbReference>
<reference evidence="5 6" key="1">
    <citation type="submission" date="2009-11" db="EMBL/GenBank/DDBJ databases">
        <title>Annotation of Allomyces macrogynus ATCC 38327.</title>
        <authorList>
            <consortium name="The Broad Institute Genome Sequencing Platform"/>
            <person name="Russ C."/>
            <person name="Cuomo C."/>
            <person name="Burger G."/>
            <person name="Gray M.W."/>
            <person name="Holland P.W.H."/>
            <person name="King N."/>
            <person name="Lang F.B.F."/>
            <person name="Roger A.J."/>
            <person name="Ruiz-Trillo I."/>
            <person name="Young S.K."/>
            <person name="Zeng Q."/>
            <person name="Gargeya S."/>
            <person name="Fitzgerald M."/>
            <person name="Haas B."/>
            <person name="Abouelleil A."/>
            <person name="Alvarado L."/>
            <person name="Arachchi H.M."/>
            <person name="Berlin A."/>
            <person name="Chapman S.B."/>
            <person name="Gearin G."/>
            <person name="Goldberg J."/>
            <person name="Griggs A."/>
            <person name="Gujja S."/>
            <person name="Hansen M."/>
            <person name="Heiman D."/>
            <person name="Howarth C."/>
            <person name="Larimer J."/>
            <person name="Lui A."/>
            <person name="MacDonald P.J.P."/>
            <person name="McCowen C."/>
            <person name="Montmayeur A."/>
            <person name="Murphy C."/>
            <person name="Neiman D."/>
            <person name="Pearson M."/>
            <person name="Priest M."/>
            <person name="Roberts A."/>
            <person name="Saif S."/>
            <person name="Shea T."/>
            <person name="Sisk P."/>
            <person name="Stolte C."/>
            <person name="Sykes S."/>
            <person name="Wortman J."/>
            <person name="Nusbaum C."/>
            <person name="Birren B."/>
        </authorList>
    </citation>
    <scope>NUCLEOTIDE SEQUENCE [LARGE SCALE GENOMIC DNA]</scope>
    <source>
        <strain evidence="5 6">ATCC 38327</strain>
    </source>
</reference>